<dbReference type="AlphaFoldDB" id="A0A2U3D8I8"/>
<dbReference type="InterPro" id="IPR012318">
    <property type="entry name" value="HTH_CRP"/>
</dbReference>
<dbReference type="InterPro" id="IPR000595">
    <property type="entry name" value="cNMP-bd_dom"/>
</dbReference>
<gene>
    <name evidence="6" type="ORF">BM613_08175</name>
</gene>
<dbReference type="SUPFAM" id="SSF46785">
    <property type="entry name" value="Winged helix' DNA-binding domain"/>
    <property type="match status" value="1"/>
</dbReference>
<name>A0A2U3D8I8_SULT2</name>
<dbReference type="Pfam" id="PF00027">
    <property type="entry name" value="cNMP_binding"/>
    <property type="match status" value="1"/>
</dbReference>
<dbReference type="Pfam" id="PF13545">
    <property type="entry name" value="HTH_Crp_2"/>
    <property type="match status" value="1"/>
</dbReference>
<dbReference type="PROSITE" id="PS51063">
    <property type="entry name" value="HTH_CRP_2"/>
    <property type="match status" value="1"/>
</dbReference>
<dbReference type="SMART" id="SM00100">
    <property type="entry name" value="cNMP"/>
    <property type="match status" value="1"/>
</dbReference>
<evidence type="ECO:0000256" key="4">
    <source>
        <dbReference type="ARBA" id="ARBA00023163"/>
    </source>
</evidence>
<proteinExistence type="predicted"/>
<keyword evidence="2" id="KW-0238">DNA-binding</keyword>
<evidence type="ECO:0000256" key="1">
    <source>
        <dbReference type="ARBA" id="ARBA00023015"/>
    </source>
</evidence>
<dbReference type="InterPro" id="IPR036390">
    <property type="entry name" value="WH_DNA-bd_sf"/>
</dbReference>
<dbReference type="InterPro" id="IPR050397">
    <property type="entry name" value="Env_Response_Regulators"/>
</dbReference>
<evidence type="ECO:0000259" key="5">
    <source>
        <dbReference type="PROSITE" id="PS51063"/>
    </source>
</evidence>
<protein>
    <recommendedName>
        <fullName evidence="5">HTH crp-type domain-containing protein</fullName>
    </recommendedName>
</protein>
<dbReference type="InterPro" id="IPR018490">
    <property type="entry name" value="cNMP-bd_dom_sf"/>
</dbReference>
<dbReference type="InterPro" id="IPR014710">
    <property type="entry name" value="RmlC-like_jellyroll"/>
</dbReference>
<dbReference type="RefSeq" id="WP_109430694.1">
    <property type="nucleotide sequence ID" value="NZ_MPDK01000011.1"/>
</dbReference>
<evidence type="ECO:0000313" key="6">
    <source>
        <dbReference type="EMBL" id="PWI57585.1"/>
    </source>
</evidence>
<evidence type="ECO:0000256" key="3">
    <source>
        <dbReference type="ARBA" id="ARBA00023159"/>
    </source>
</evidence>
<dbReference type="PANTHER" id="PTHR24567:SF74">
    <property type="entry name" value="HTH-TYPE TRANSCRIPTIONAL REGULATOR ARCR"/>
    <property type="match status" value="1"/>
</dbReference>
<sequence length="222" mass="25503">MQLNEQHAAITQFSFLKEITEQEWHRINFVHFPKNKILLVAGDEPSSVLLVLEGKIRVTKISDTGRELTLYRVTPGETCVLMLSSILAFKEYPATAIVESDVHALAVPISLFQQWMNHLNSVQSFSYGIIQQRLLDVMVLVEEIVFRNMDTRIAEYLLRRVNENELVIHGTHDQLATDLGTAREVVSRVLKEFEKEEMIKLSRGTITLLNKEKLTHKYLDPS</sequence>
<dbReference type="Proteomes" id="UP000245380">
    <property type="component" value="Unassembled WGS sequence"/>
</dbReference>
<dbReference type="CDD" id="cd00038">
    <property type="entry name" value="CAP_ED"/>
    <property type="match status" value="1"/>
</dbReference>
<keyword evidence="1" id="KW-0805">Transcription regulation</keyword>
<dbReference type="SUPFAM" id="SSF51206">
    <property type="entry name" value="cAMP-binding domain-like"/>
    <property type="match status" value="1"/>
</dbReference>
<evidence type="ECO:0000313" key="7">
    <source>
        <dbReference type="Proteomes" id="UP000245380"/>
    </source>
</evidence>
<reference evidence="6 7" key="1">
    <citation type="submission" date="2016-11" db="EMBL/GenBank/DDBJ databases">
        <title>Comparative genomics of Acidibacillus ferroxidans species.</title>
        <authorList>
            <person name="Oliveira G."/>
            <person name="Nunes G."/>
            <person name="Oliveira R."/>
            <person name="Araujo F."/>
            <person name="Salim A."/>
            <person name="Scholte L."/>
            <person name="Morais D."/>
            <person name="Nancucheo I."/>
            <person name="Johnson D.B."/>
            <person name="Grail B."/>
            <person name="Bittencourt J."/>
            <person name="Valadares R."/>
        </authorList>
    </citation>
    <scope>NUCLEOTIDE SEQUENCE [LARGE SCALE GENOMIC DNA]</scope>
    <source>
        <strain evidence="6 7">Y002</strain>
    </source>
</reference>
<dbReference type="EMBL" id="MPDK01000011">
    <property type="protein sequence ID" value="PWI57585.1"/>
    <property type="molecule type" value="Genomic_DNA"/>
</dbReference>
<keyword evidence="4" id="KW-0804">Transcription</keyword>
<accession>A0A2U3D8I8</accession>
<keyword evidence="3" id="KW-0010">Activator</keyword>
<comment type="caution">
    <text evidence="6">The sequence shown here is derived from an EMBL/GenBank/DDBJ whole genome shotgun (WGS) entry which is preliminary data.</text>
</comment>
<organism evidence="6 7">
    <name type="scientific">Sulfoacidibacillus thermotolerans</name>
    <name type="common">Acidibacillus sulfuroxidans</name>
    <dbReference type="NCBI Taxonomy" id="1765684"/>
    <lineage>
        <taxon>Bacteria</taxon>
        <taxon>Bacillati</taxon>
        <taxon>Bacillota</taxon>
        <taxon>Bacilli</taxon>
        <taxon>Bacillales</taxon>
        <taxon>Alicyclobacillaceae</taxon>
        <taxon>Sulfoacidibacillus</taxon>
    </lineage>
</organism>
<dbReference type="GO" id="GO:0003700">
    <property type="term" value="F:DNA-binding transcription factor activity"/>
    <property type="evidence" value="ECO:0007669"/>
    <property type="project" value="TreeGrafter"/>
</dbReference>
<dbReference type="GO" id="GO:0003677">
    <property type="term" value="F:DNA binding"/>
    <property type="evidence" value="ECO:0007669"/>
    <property type="project" value="UniProtKB-KW"/>
</dbReference>
<dbReference type="Gene3D" id="2.60.120.10">
    <property type="entry name" value="Jelly Rolls"/>
    <property type="match status" value="1"/>
</dbReference>
<dbReference type="InterPro" id="IPR036388">
    <property type="entry name" value="WH-like_DNA-bd_sf"/>
</dbReference>
<keyword evidence="7" id="KW-1185">Reference proteome</keyword>
<dbReference type="PANTHER" id="PTHR24567">
    <property type="entry name" value="CRP FAMILY TRANSCRIPTIONAL REGULATORY PROTEIN"/>
    <property type="match status" value="1"/>
</dbReference>
<evidence type="ECO:0000256" key="2">
    <source>
        <dbReference type="ARBA" id="ARBA00023125"/>
    </source>
</evidence>
<dbReference type="GO" id="GO:0005829">
    <property type="term" value="C:cytosol"/>
    <property type="evidence" value="ECO:0007669"/>
    <property type="project" value="TreeGrafter"/>
</dbReference>
<dbReference type="Gene3D" id="1.10.10.10">
    <property type="entry name" value="Winged helix-like DNA-binding domain superfamily/Winged helix DNA-binding domain"/>
    <property type="match status" value="1"/>
</dbReference>
<dbReference type="OrthoDB" id="9776746at2"/>
<dbReference type="SMART" id="SM00419">
    <property type="entry name" value="HTH_CRP"/>
    <property type="match status" value="1"/>
</dbReference>
<feature type="domain" description="HTH crp-type" evidence="5">
    <location>
        <begin position="147"/>
        <end position="212"/>
    </location>
</feature>